<protein>
    <submittedName>
        <fullName evidence="3">Alpha-L-rhamnosidase-like protein</fullName>
    </submittedName>
</protein>
<dbReference type="GO" id="GO:0005975">
    <property type="term" value="P:carbohydrate metabolic process"/>
    <property type="evidence" value="ECO:0007669"/>
    <property type="project" value="InterPro"/>
</dbReference>
<dbReference type="OrthoDB" id="9815108at2"/>
<dbReference type="Gene3D" id="1.50.10.10">
    <property type="match status" value="1"/>
</dbReference>
<dbReference type="SUPFAM" id="SSF48208">
    <property type="entry name" value="Six-hairpin glycosidases"/>
    <property type="match status" value="1"/>
</dbReference>
<dbReference type="PANTHER" id="PTHR34987">
    <property type="entry name" value="C, PUTATIVE (AFU_ORTHOLOGUE AFUA_3G02880)-RELATED"/>
    <property type="match status" value="1"/>
</dbReference>
<reference evidence="3 4" key="1">
    <citation type="submission" date="2018-05" db="EMBL/GenBank/DDBJ databases">
        <title>The Hungate 1000. A catalogue of reference genomes from the rumen microbiome.</title>
        <authorList>
            <person name="Kelly W."/>
        </authorList>
    </citation>
    <scope>NUCLEOTIDE SEQUENCE [LARGE SCALE GENOMIC DNA]</scope>
    <source>
        <strain evidence="3 4">NLAE-zl-C242</strain>
    </source>
</reference>
<feature type="domain" description="Glycosyl hydrolase family 78 alpha-rhamnosidase N-terminal" evidence="2">
    <location>
        <begin position="39"/>
        <end position="177"/>
    </location>
</feature>
<name>A0A2Y9BFY6_9FIRM</name>
<dbReference type="PANTHER" id="PTHR34987:SF4">
    <property type="entry name" value="ALPHA-L-RHAMNOSIDASE C-TERMINAL DOMAIN-CONTAINING PROTEIN"/>
    <property type="match status" value="1"/>
</dbReference>
<dbReference type="Proteomes" id="UP000245845">
    <property type="component" value="Unassembled WGS sequence"/>
</dbReference>
<dbReference type="Pfam" id="PF17389">
    <property type="entry name" value="Bac_rhamnosid6H"/>
    <property type="match status" value="1"/>
</dbReference>
<dbReference type="RefSeq" id="WP_109730649.1">
    <property type="nucleotide sequence ID" value="NZ_BAAACK010000019.1"/>
</dbReference>
<evidence type="ECO:0000259" key="1">
    <source>
        <dbReference type="Pfam" id="PF17389"/>
    </source>
</evidence>
<dbReference type="InterPro" id="IPR035396">
    <property type="entry name" value="Bac_rhamnosid6H"/>
</dbReference>
<gene>
    <name evidence="3" type="ORF">A8806_10474</name>
</gene>
<keyword evidence="4" id="KW-1185">Reference proteome</keyword>
<dbReference type="EMBL" id="QGDL01000004">
    <property type="protein sequence ID" value="PWJ30209.1"/>
    <property type="molecule type" value="Genomic_DNA"/>
</dbReference>
<dbReference type="InterPro" id="IPR012341">
    <property type="entry name" value="6hp_glycosidase-like_sf"/>
</dbReference>
<comment type="caution">
    <text evidence="3">The sequence shown here is derived from an EMBL/GenBank/DDBJ whole genome shotgun (WGS) entry which is preliminary data.</text>
</comment>
<evidence type="ECO:0000259" key="2">
    <source>
        <dbReference type="Pfam" id="PF21104"/>
    </source>
</evidence>
<accession>A0A2Y9BFY6</accession>
<dbReference type="AlphaFoldDB" id="A0A2Y9BFY6"/>
<dbReference type="InterPro" id="IPR008928">
    <property type="entry name" value="6-hairpin_glycosidase_sf"/>
</dbReference>
<dbReference type="InterPro" id="IPR049164">
    <property type="entry name" value="Glyco_hydro_78_N"/>
</dbReference>
<feature type="domain" description="Alpha-L-rhamnosidase six-hairpin glycosidase" evidence="1">
    <location>
        <begin position="194"/>
        <end position="517"/>
    </location>
</feature>
<proteinExistence type="predicted"/>
<evidence type="ECO:0000313" key="4">
    <source>
        <dbReference type="Proteomes" id="UP000245845"/>
    </source>
</evidence>
<sequence>MGEALVSILPDMKRKTVDTFIKKAQELDFQLIETKVKPVSLVSVTKTADGIAEISSREDITLMPGKLLKKDDSICLDFGDHHVGYVTLKLNSAGSPQDAPAYLRLKFAEIPGEILDDSSTYHGWISKGWIQEELIHIDVLPCELKLPRRYAFRYLEIFAVDTSAKFQVVVENVELTAVSAVSLEEAEPLSSLPEDLKAIDKASLKTLQDCMQHVFEDGPKRDRRLWIGDLRLQAKANYATFRNLNLVKRCMYLFAGLIREDGKVGACLFTEPVMQVDDTFLFDYSLFFVSILYDYYQETKDLEIVKELWGTAYRQIVLALNDMEDGVPKTENPMMAFIDWKDGLDRQAAAHAVWIYCLRQGEVLASLAGDEAAKEELRVMLADALEKAVSHFWDEEKGFFVSGADHQISWSSQAWMVLADVFEKEKSRALMLHLLEENPEMGVATPYAYHHVIEALLHVGEKEKALELMRTYWGGMINLGADTFWEAFDPEDPHASPYGSSQVNSFCHAWSCTPAWLLREYFTGDTVPVIQDR</sequence>
<organism evidence="3 4">
    <name type="scientific">Faecalicatena orotica</name>
    <dbReference type="NCBI Taxonomy" id="1544"/>
    <lineage>
        <taxon>Bacteria</taxon>
        <taxon>Bacillati</taxon>
        <taxon>Bacillota</taxon>
        <taxon>Clostridia</taxon>
        <taxon>Lachnospirales</taxon>
        <taxon>Lachnospiraceae</taxon>
        <taxon>Faecalicatena</taxon>
    </lineage>
</organism>
<dbReference type="Pfam" id="PF21104">
    <property type="entry name" value="Glyco_hydro_78_N"/>
    <property type="match status" value="1"/>
</dbReference>
<evidence type="ECO:0000313" key="3">
    <source>
        <dbReference type="EMBL" id="PWJ30209.1"/>
    </source>
</evidence>